<proteinExistence type="predicted"/>
<evidence type="ECO:0000313" key="2">
    <source>
        <dbReference type="Proteomes" id="UP000609879"/>
    </source>
</evidence>
<accession>A0ABQ3YJC7</accession>
<dbReference type="Gene3D" id="3.40.50.1220">
    <property type="entry name" value="TPP-binding domain"/>
    <property type="match status" value="1"/>
</dbReference>
<dbReference type="Pfam" id="PF13289">
    <property type="entry name" value="SIR2_2"/>
    <property type="match status" value="1"/>
</dbReference>
<dbReference type="InterPro" id="IPR029035">
    <property type="entry name" value="DHS-like_NAD/FAD-binding_dom"/>
</dbReference>
<evidence type="ECO:0000313" key="1">
    <source>
        <dbReference type="EMBL" id="GID79905.1"/>
    </source>
</evidence>
<comment type="caution">
    <text evidence="1">The sequence shown here is derived from an EMBL/GenBank/DDBJ whole genome shotgun (WGS) entry which is preliminary data.</text>
</comment>
<sequence>MVLFVGAGASADPPSGLPMFGALTERVATATHHDFDKAELHQPDVLLGRIEDRGGDVHRIIKTIIGDPASRPNALHRAIARLASSGEPVRIVTTNYDLHLSTALRERGVSFTEYRGPAVPMGDDFTGVVYLHGDLTQEPRHLIATEGDLGRAYLTDAWAARFVERMFAEYTVLFIGYSHSDTVMRLIARGIGGTRRPRYALTDQADLDVWKTYKVVPITYEVVGRSHAALADALDGWAALTSMGLLDHRQRIAGLVGAAPSLVPEDVSYLEDALGDQNRTRFFTELADDPAWLSWAAQRPQFQAMFRSDAPFDQCTVLLAHWYVGRFVMDEARSAQALSILHDGGGQLAPVLCGALGQHLHRRPGSRPDWLGPWLALLLEHAGEADTHWLEYALLKSAAPADRPAALLLLQHLTEPRLRQRPLYAGTKPSFEVVLRGSLHHLDEAWAGVFRPALDATAVDVLTIADRQLRRISELLTLAGAARPGWDPVSFGRYAIEDDQGDRYREAADVLIDAARDCVEALLTAGAPSGPGYLDAWAASGVLILRRLALHGWTHRTDVNATAKLAWLRSTGWLFDHQVRPELFRLIRETLPAASADEVEALVSDVRTLPVAGDDESHVAYLRFNALTWILRSVPGLPSARAALDEILARYPRFEPRDHPEQLRSRVEFMVVPDQPPMTVEELHERIAADPAAAVSELRRYEHVEVPFDGPGWDDAVRVLAATVHDHPADGFAILDLGASLPAGIVSAVIDGWSAASLEPPIRAGVLRRLRSLDLEAVADSVSRLLLAGTTASGNATKWHLVPGARELAGAVWDVLGPVGPPDDGRDWPSLAINRPAGRIAEFWLHAVSEDWTAAGDAWTGLPPHLRLPLETMVGDSRGPEQLAQPVLAGHLAFLAAADRPWCERVLLPMMAWADEERAVRAWSGYLGTSRIAFDLFEAGLRGDYLDAIELADRLPDDLSRALPMHLAVIALRGPADPLTWVEAFTARAGERQRTAWMSSVADLLGDLTPDAVDEQWRRWMRRYWQRRLESVPAPLTFAEASALATWVPHLAGSLGEGVTLATAHRAGITERHTLHDWPGDRLAREPELFARLLAHLLTGTTPPIWEDVPRVALAVRDGAAPGDFTIIRNEALRLGFSAAADW</sequence>
<gene>
    <name evidence="1" type="ORF">Ade02nite_85460</name>
</gene>
<protein>
    <recommendedName>
        <fullName evidence="3">SIR2-like domain-containing protein</fullName>
    </recommendedName>
</protein>
<evidence type="ECO:0008006" key="3">
    <source>
        <dbReference type="Google" id="ProtNLM"/>
    </source>
</evidence>
<dbReference type="Proteomes" id="UP000609879">
    <property type="component" value="Unassembled WGS sequence"/>
</dbReference>
<dbReference type="SUPFAM" id="SSF52467">
    <property type="entry name" value="DHS-like NAD/FAD-binding domain"/>
    <property type="match status" value="1"/>
</dbReference>
<reference evidence="1 2" key="1">
    <citation type="submission" date="2021-01" db="EMBL/GenBank/DDBJ databases">
        <title>Whole genome shotgun sequence of Actinoplanes deccanensis NBRC 13994.</title>
        <authorList>
            <person name="Komaki H."/>
            <person name="Tamura T."/>
        </authorList>
    </citation>
    <scope>NUCLEOTIDE SEQUENCE [LARGE SCALE GENOMIC DNA]</scope>
    <source>
        <strain evidence="1 2">NBRC 13994</strain>
    </source>
</reference>
<name>A0ABQ3YJC7_9ACTN</name>
<organism evidence="1 2">
    <name type="scientific">Paractinoplanes deccanensis</name>
    <dbReference type="NCBI Taxonomy" id="113561"/>
    <lineage>
        <taxon>Bacteria</taxon>
        <taxon>Bacillati</taxon>
        <taxon>Actinomycetota</taxon>
        <taxon>Actinomycetes</taxon>
        <taxon>Micromonosporales</taxon>
        <taxon>Micromonosporaceae</taxon>
        <taxon>Paractinoplanes</taxon>
    </lineage>
</organism>
<dbReference type="EMBL" id="BOMI01000181">
    <property type="protein sequence ID" value="GID79905.1"/>
    <property type="molecule type" value="Genomic_DNA"/>
</dbReference>
<keyword evidence="2" id="KW-1185">Reference proteome</keyword>